<keyword evidence="3" id="KW-1185">Reference proteome</keyword>
<name>A0A5C6E9S1_9BACT</name>
<sequence length="71" mass="7762">MALVLTCTKCGQRLSIPDELRGRRVRCPKCSESHLVGEKKKAATSPAAAKPQAMARHAKKHDKQQRIDGAP</sequence>
<evidence type="ECO:0000313" key="3">
    <source>
        <dbReference type="Proteomes" id="UP000315471"/>
    </source>
</evidence>
<dbReference type="Gene3D" id="2.20.28.160">
    <property type="match status" value="1"/>
</dbReference>
<dbReference type="Proteomes" id="UP000315471">
    <property type="component" value="Unassembled WGS sequence"/>
</dbReference>
<protein>
    <recommendedName>
        <fullName evidence="4">Mu-like prophage protein Com</fullName>
    </recommendedName>
</protein>
<feature type="region of interest" description="Disordered" evidence="1">
    <location>
        <begin position="33"/>
        <end position="71"/>
    </location>
</feature>
<dbReference type="AlphaFoldDB" id="A0A5C6E9S1"/>
<reference evidence="2 3" key="1">
    <citation type="submission" date="2019-02" db="EMBL/GenBank/DDBJ databases">
        <title>Deep-cultivation of Planctomycetes and their phenomic and genomic characterization uncovers novel biology.</title>
        <authorList>
            <person name="Wiegand S."/>
            <person name="Jogler M."/>
            <person name="Boedeker C."/>
            <person name="Pinto D."/>
            <person name="Vollmers J."/>
            <person name="Rivas-Marin E."/>
            <person name="Kohn T."/>
            <person name="Peeters S.H."/>
            <person name="Heuer A."/>
            <person name="Rast P."/>
            <person name="Oberbeckmann S."/>
            <person name="Bunk B."/>
            <person name="Jeske O."/>
            <person name="Meyerdierks A."/>
            <person name="Storesund J.E."/>
            <person name="Kallscheuer N."/>
            <person name="Luecker S."/>
            <person name="Lage O.M."/>
            <person name="Pohl T."/>
            <person name="Merkel B.J."/>
            <person name="Hornburger P."/>
            <person name="Mueller R.-W."/>
            <person name="Bruemmer F."/>
            <person name="Labrenz M."/>
            <person name="Spormann A.M."/>
            <person name="Op Den Camp H."/>
            <person name="Overmann J."/>
            <person name="Amann R."/>
            <person name="Jetten M.S.M."/>
            <person name="Mascher T."/>
            <person name="Medema M.H."/>
            <person name="Devos D.P."/>
            <person name="Kaster A.-K."/>
            <person name="Ovreas L."/>
            <person name="Rohde M."/>
            <person name="Galperin M.Y."/>
            <person name="Jogler C."/>
        </authorList>
    </citation>
    <scope>NUCLEOTIDE SEQUENCE [LARGE SCALE GENOMIC DNA]</scope>
    <source>
        <strain evidence="2 3">Q31b</strain>
    </source>
</reference>
<evidence type="ECO:0000313" key="2">
    <source>
        <dbReference type="EMBL" id="TWU45588.1"/>
    </source>
</evidence>
<evidence type="ECO:0008006" key="4">
    <source>
        <dbReference type="Google" id="ProtNLM"/>
    </source>
</evidence>
<organism evidence="2 3">
    <name type="scientific">Novipirellula aureliae</name>
    <dbReference type="NCBI Taxonomy" id="2527966"/>
    <lineage>
        <taxon>Bacteria</taxon>
        <taxon>Pseudomonadati</taxon>
        <taxon>Planctomycetota</taxon>
        <taxon>Planctomycetia</taxon>
        <taxon>Pirellulales</taxon>
        <taxon>Pirellulaceae</taxon>
        <taxon>Novipirellula</taxon>
    </lineage>
</organism>
<proteinExistence type="predicted"/>
<comment type="caution">
    <text evidence="2">The sequence shown here is derived from an EMBL/GenBank/DDBJ whole genome shotgun (WGS) entry which is preliminary data.</text>
</comment>
<gene>
    <name evidence="2" type="ORF">Q31b_07630</name>
</gene>
<feature type="compositionally biased region" description="Low complexity" evidence="1">
    <location>
        <begin position="43"/>
        <end position="55"/>
    </location>
</feature>
<accession>A0A5C6E9S1</accession>
<evidence type="ECO:0000256" key="1">
    <source>
        <dbReference type="SAM" id="MobiDB-lite"/>
    </source>
</evidence>
<dbReference type="EMBL" id="SJPY01000001">
    <property type="protein sequence ID" value="TWU45588.1"/>
    <property type="molecule type" value="Genomic_DNA"/>
</dbReference>